<evidence type="ECO:0000256" key="4">
    <source>
        <dbReference type="PIRNR" id="PIRNR000777"/>
    </source>
</evidence>
<feature type="compositionally biased region" description="Acidic residues" evidence="5">
    <location>
        <begin position="239"/>
        <end position="262"/>
    </location>
</feature>
<evidence type="ECO:0000313" key="7">
    <source>
        <dbReference type="Proteomes" id="UP000324767"/>
    </source>
</evidence>
<dbReference type="InterPro" id="IPR024661">
    <property type="entry name" value="RNA_pol_III_Rpc31"/>
</dbReference>
<dbReference type="PANTHER" id="PTHR15367">
    <property type="entry name" value="DNA-DIRECTED RNA POLYMERASE III"/>
    <property type="match status" value="1"/>
</dbReference>
<gene>
    <name evidence="6" type="ORF">FRX48_04729</name>
</gene>
<dbReference type="PIRSF" id="PIRSF000777">
    <property type="entry name" value="RNA_polIII_C31"/>
    <property type="match status" value="1"/>
</dbReference>
<dbReference type="OrthoDB" id="5377312at2759"/>
<dbReference type="EMBL" id="VXIT01000007">
    <property type="protein sequence ID" value="KAA6411449.1"/>
    <property type="molecule type" value="Genomic_DNA"/>
</dbReference>
<feature type="compositionally biased region" description="Polar residues" evidence="5">
    <location>
        <begin position="145"/>
        <end position="154"/>
    </location>
</feature>
<feature type="region of interest" description="Disordered" evidence="5">
    <location>
        <begin position="138"/>
        <end position="262"/>
    </location>
</feature>
<comment type="subunit">
    <text evidence="4">Component of the RNA polymerase III (Pol III) complex.</text>
</comment>
<dbReference type="Proteomes" id="UP000324767">
    <property type="component" value="Unassembled WGS sequence"/>
</dbReference>
<comment type="function">
    <text evidence="4">DNA-dependent RNA polymerase catalyzes the transcription of DNA into RNA using the four ribonucleoside triphosphates as substrates. Specific peripheric component of RNA polymerase III which synthesizes small RNAs, such as 5S rRNA and tRNAs.</text>
</comment>
<dbReference type="GO" id="GO:0005666">
    <property type="term" value="C:RNA polymerase III complex"/>
    <property type="evidence" value="ECO:0007669"/>
    <property type="project" value="UniProtKB-UniRule"/>
</dbReference>
<dbReference type="AlphaFoldDB" id="A0A5M8PR40"/>
<proteinExistence type="inferred from homology"/>
<comment type="subcellular location">
    <subcellularLocation>
        <location evidence="1 4">Nucleus</location>
    </subcellularLocation>
</comment>
<comment type="similarity">
    <text evidence="2 4">Belongs to the eukaryotic RPC7 RNA polymerase subunit family.</text>
</comment>
<reference evidence="6 7" key="1">
    <citation type="submission" date="2019-09" db="EMBL/GenBank/DDBJ databases">
        <title>The hologenome of the rock-dwelling lichen Lasallia pustulata.</title>
        <authorList>
            <person name="Greshake Tzovaras B."/>
            <person name="Segers F."/>
            <person name="Bicker A."/>
            <person name="Dal Grande F."/>
            <person name="Otte J."/>
            <person name="Hankeln T."/>
            <person name="Schmitt I."/>
            <person name="Ebersberger I."/>
        </authorList>
    </citation>
    <scope>NUCLEOTIDE SEQUENCE [LARGE SCALE GENOMIC DNA]</scope>
    <source>
        <strain evidence="6">A1-1</strain>
    </source>
</reference>
<accession>A0A5M8PR40</accession>
<feature type="compositionally biased region" description="Pro residues" evidence="5">
    <location>
        <begin position="41"/>
        <end position="56"/>
    </location>
</feature>
<feature type="region of interest" description="Disordered" evidence="5">
    <location>
        <begin position="28"/>
        <end position="58"/>
    </location>
</feature>
<feature type="compositionally biased region" description="Low complexity" evidence="5">
    <location>
        <begin position="165"/>
        <end position="176"/>
    </location>
</feature>
<dbReference type="Pfam" id="PF11705">
    <property type="entry name" value="RNA_pol_3_Rpc31"/>
    <property type="match status" value="1"/>
</dbReference>
<feature type="compositionally biased region" description="Basic and acidic residues" evidence="5">
    <location>
        <begin position="189"/>
        <end position="198"/>
    </location>
</feature>
<keyword evidence="3 4" id="KW-0539">Nucleus</keyword>
<feature type="compositionally biased region" description="Acidic residues" evidence="5">
    <location>
        <begin position="199"/>
        <end position="231"/>
    </location>
</feature>
<evidence type="ECO:0000313" key="6">
    <source>
        <dbReference type="EMBL" id="KAA6411449.1"/>
    </source>
</evidence>
<dbReference type="GO" id="GO:0006383">
    <property type="term" value="P:transcription by RNA polymerase III"/>
    <property type="evidence" value="ECO:0007669"/>
    <property type="project" value="UniProtKB-UniRule"/>
</dbReference>
<evidence type="ECO:0000256" key="3">
    <source>
        <dbReference type="ARBA" id="ARBA00023242"/>
    </source>
</evidence>
<evidence type="ECO:0000256" key="5">
    <source>
        <dbReference type="SAM" id="MobiDB-lite"/>
    </source>
</evidence>
<evidence type="ECO:0000256" key="1">
    <source>
        <dbReference type="ARBA" id="ARBA00004123"/>
    </source>
</evidence>
<name>A0A5M8PR40_9LECA</name>
<comment type="caution">
    <text evidence="6">The sequence shown here is derived from an EMBL/GenBank/DDBJ whole genome shotgun (WGS) entry which is preliminary data.</text>
</comment>
<evidence type="ECO:0000256" key="2">
    <source>
        <dbReference type="ARBA" id="ARBA00008352"/>
    </source>
</evidence>
<protein>
    <recommendedName>
        <fullName evidence="4">DNA-directed RNA polymerase III subunit</fullName>
    </recommendedName>
</protein>
<dbReference type="PANTHER" id="PTHR15367:SF2">
    <property type="entry name" value="DNA-DIRECTED RNA POLYMERASE III SUBUNIT"/>
    <property type="match status" value="1"/>
</dbReference>
<organism evidence="6 7">
    <name type="scientific">Lasallia pustulata</name>
    <dbReference type="NCBI Taxonomy" id="136370"/>
    <lineage>
        <taxon>Eukaryota</taxon>
        <taxon>Fungi</taxon>
        <taxon>Dikarya</taxon>
        <taxon>Ascomycota</taxon>
        <taxon>Pezizomycotina</taxon>
        <taxon>Lecanoromycetes</taxon>
        <taxon>OSLEUM clade</taxon>
        <taxon>Umbilicariomycetidae</taxon>
        <taxon>Umbilicariales</taxon>
        <taxon>Umbilicariaceae</taxon>
        <taxon>Lasallia</taxon>
    </lineage>
</organism>
<sequence>MSRGRGGFRGGRGGAAFRGGLRIGGIDIPWDPEMQLDKPKPTPLFPPEYKPLPPHPLTKGERAHIARFRSLRDRIHEGPLYTVLGDNARVGKPTKTAAAAAQFDPFEGMPTYSHKYTKRRRKLPKLDTRPYVLHFFPPELHSTLDPHSSSANPPTTIPREKKLHLSSLAKKSTLTSYDRSPSPSSKPAKLFDHLPHGGDEEEEVPEPAEEEDLPPEEDVDDDYDDDEDDMAGDYNAEQYFEDGGDDAGDDYDGGGEADGGEY</sequence>